<evidence type="ECO:0000313" key="2">
    <source>
        <dbReference type="EMBL" id="CAJ0797791.1"/>
    </source>
</evidence>
<feature type="domain" description="Polymerase/histidinol phosphatase N-terminal" evidence="1">
    <location>
        <begin position="12"/>
        <end position="77"/>
    </location>
</feature>
<dbReference type="InterPro" id="IPR049742">
    <property type="entry name" value="35NBP"/>
</dbReference>
<dbReference type="SMART" id="SM00481">
    <property type="entry name" value="POLIIIAc"/>
    <property type="match status" value="1"/>
</dbReference>
<dbReference type="PANTHER" id="PTHR42924:SF3">
    <property type="entry name" value="POLYMERASE_HISTIDINOL PHOSPHATASE N-TERMINAL DOMAIN-CONTAINING PROTEIN"/>
    <property type="match status" value="1"/>
</dbReference>
<dbReference type="Gene3D" id="3.20.20.140">
    <property type="entry name" value="Metal-dependent hydrolases"/>
    <property type="match status" value="1"/>
</dbReference>
<dbReference type="Proteomes" id="UP001189616">
    <property type="component" value="Unassembled WGS sequence"/>
</dbReference>
<dbReference type="GO" id="GO:0097657">
    <property type="term" value="F:3',5'-nucleotide bisphosphate phosphatase activity"/>
    <property type="evidence" value="ECO:0007669"/>
    <property type="project" value="UniProtKB-EC"/>
</dbReference>
<dbReference type="InterPro" id="IPR016195">
    <property type="entry name" value="Pol/histidinol_Pase-like"/>
</dbReference>
<evidence type="ECO:0000259" key="1">
    <source>
        <dbReference type="SMART" id="SM00481"/>
    </source>
</evidence>
<dbReference type="Pfam" id="PF02811">
    <property type="entry name" value="PHP"/>
    <property type="match status" value="1"/>
</dbReference>
<evidence type="ECO:0000313" key="3">
    <source>
        <dbReference type="Proteomes" id="UP001189616"/>
    </source>
</evidence>
<comment type="caution">
    <text evidence="2">The sequence shown here is derived from an EMBL/GenBank/DDBJ whole genome shotgun (WGS) entry which is preliminary data.</text>
</comment>
<accession>A0ABN9J3C0</accession>
<name>A0ABN9J3C0_9RALS</name>
<organism evidence="2 3">
    <name type="scientific">Ralstonia condita</name>
    <dbReference type="NCBI Taxonomy" id="3058600"/>
    <lineage>
        <taxon>Bacteria</taxon>
        <taxon>Pseudomonadati</taxon>
        <taxon>Pseudomonadota</taxon>
        <taxon>Betaproteobacteria</taxon>
        <taxon>Burkholderiales</taxon>
        <taxon>Burkholderiaceae</taxon>
        <taxon>Ralstonia</taxon>
    </lineage>
</organism>
<dbReference type="EC" id="3.1.3.97" evidence="2"/>
<dbReference type="InterPro" id="IPR004013">
    <property type="entry name" value="PHP_dom"/>
</dbReference>
<sequence length="286" mass="30698">MLTLSAASICNADLHCHSTVSDGLLAPQDVAARAAAHGVTLWSLTDHDEVGGQAAARVAAESLGMAYLPGVEISVTWAGRTLHIVGLGIDPDHPDLVHGLERTRSGRCARAEDMSAALAKLGIERAYEGALHFAGNPDMISRTHFARFLVERGYCRDISEVFERYLGDGKPGYVPHRWARLTDAIGWIKGAGGVAVMAHPGRYSLSLVEHGALFDEFKELGGEAVEVITGSHTPDQYALYADVARRYGLLASRGSDFHGPGEGRIELGALPPLPDNLTPVWSRWLS</sequence>
<dbReference type="SUPFAM" id="SSF89550">
    <property type="entry name" value="PHP domain-like"/>
    <property type="match status" value="1"/>
</dbReference>
<dbReference type="NCBIfam" id="NF041577">
    <property type="entry name" value="nside_bi_sphtase"/>
    <property type="match status" value="1"/>
</dbReference>
<reference evidence="2 3" key="1">
    <citation type="submission" date="2023-07" db="EMBL/GenBank/DDBJ databases">
        <authorList>
            <person name="Peeters C."/>
        </authorList>
    </citation>
    <scope>NUCLEOTIDE SEQUENCE [LARGE SCALE GENOMIC DNA]</scope>
    <source>
        <strain evidence="2 3">LMG 7141</strain>
    </source>
</reference>
<dbReference type="EMBL" id="CATYWO010000006">
    <property type="protein sequence ID" value="CAJ0797791.1"/>
    <property type="molecule type" value="Genomic_DNA"/>
</dbReference>
<dbReference type="PANTHER" id="PTHR42924">
    <property type="entry name" value="EXONUCLEASE"/>
    <property type="match status" value="1"/>
</dbReference>
<keyword evidence="2" id="KW-0378">Hydrolase</keyword>
<keyword evidence="3" id="KW-1185">Reference proteome</keyword>
<proteinExistence type="predicted"/>
<dbReference type="Gene3D" id="1.10.150.650">
    <property type="match status" value="1"/>
</dbReference>
<protein>
    <submittedName>
        <fullName evidence="2">3',5'-nucleoside bisphosphate phosphatase</fullName>
        <ecNumber evidence="2">3.1.3.97</ecNumber>
    </submittedName>
</protein>
<dbReference type="InterPro" id="IPR052018">
    <property type="entry name" value="PHP_domain"/>
</dbReference>
<dbReference type="CDD" id="cd07438">
    <property type="entry name" value="PHP_HisPPase_AMP"/>
    <property type="match status" value="1"/>
</dbReference>
<gene>
    <name evidence="2" type="ORF">LMG7141_03432</name>
</gene>
<dbReference type="RefSeq" id="WP_316659029.1">
    <property type="nucleotide sequence ID" value="NZ_CATYWO010000006.1"/>
</dbReference>
<dbReference type="InterPro" id="IPR003141">
    <property type="entry name" value="Pol/His_phosphatase_N"/>
</dbReference>